<organism evidence="2 3">
    <name type="scientific">Neisseria sicca VK64</name>
    <dbReference type="NCBI Taxonomy" id="1095748"/>
    <lineage>
        <taxon>Bacteria</taxon>
        <taxon>Pseudomonadati</taxon>
        <taxon>Pseudomonadota</taxon>
        <taxon>Betaproteobacteria</taxon>
        <taxon>Neisseriales</taxon>
        <taxon>Neisseriaceae</taxon>
        <taxon>Neisseria</taxon>
    </lineage>
</organism>
<dbReference type="Proteomes" id="UP000004473">
    <property type="component" value="Unassembled WGS sequence"/>
</dbReference>
<dbReference type="PATRIC" id="fig|1095748.3.peg.2430"/>
<name>I2NG44_NEISI</name>
<accession>I2NG44</accession>
<evidence type="ECO:0000313" key="3">
    <source>
        <dbReference type="Proteomes" id="UP000004473"/>
    </source>
</evidence>
<comment type="caution">
    <text evidence="2">The sequence shown here is derived from an EMBL/GenBank/DDBJ whole genome shotgun (WGS) entry which is preliminary data.</text>
</comment>
<sequence>MGHEADAGNAVELNKTLARIKQKRSSETGNQVSDDLFAGE</sequence>
<evidence type="ECO:0000256" key="1">
    <source>
        <dbReference type="SAM" id="MobiDB-lite"/>
    </source>
</evidence>
<dbReference type="EMBL" id="AJMT01000188">
    <property type="protein sequence ID" value="EIG24805.1"/>
    <property type="molecule type" value="Genomic_DNA"/>
</dbReference>
<feature type="region of interest" description="Disordered" evidence="1">
    <location>
        <begin position="19"/>
        <end position="40"/>
    </location>
</feature>
<dbReference type="AlphaFoldDB" id="I2NG44"/>
<evidence type="ECO:0000313" key="2">
    <source>
        <dbReference type="EMBL" id="EIG24805.1"/>
    </source>
</evidence>
<proteinExistence type="predicted"/>
<protein>
    <submittedName>
        <fullName evidence="2">Uncharacterized protein</fullName>
    </submittedName>
</protein>
<gene>
    <name evidence="2" type="ORF">HMPREF1051_0445</name>
</gene>
<reference evidence="2 3" key="1">
    <citation type="submission" date="2012-04" db="EMBL/GenBank/DDBJ databases">
        <authorList>
            <person name="Harkins D.M."/>
            <person name="Madupu R."/>
            <person name="Durkin A.S."/>
            <person name="Torralba M."/>
            <person name="Methe B."/>
            <person name="Sutton G.G."/>
            <person name="Nelson K.E."/>
        </authorList>
    </citation>
    <scope>NUCLEOTIDE SEQUENCE [LARGE SCALE GENOMIC DNA]</scope>
    <source>
        <strain evidence="2 3">VK64</strain>
    </source>
</reference>